<accession>A0A0F9CLY9</accession>
<gene>
    <name evidence="1" type="ORF">LCGC14_2306650</name>
</gene>
<dbReference type="EMBL" id="LAZR01032642">
    <property type="protein sequence ID" value="KKL50328.1"/>
    <property type="molecule type" value="Genomic_DNA"/>
</dbReference>
<sequence>KERDPEVQYLDDLIAEGLQIDGAHHKQWYLEQVLLRMGYEESDLVELGHERGIAP</sequence>
<organism evidence="1">
    <name type="scientific">marine sediment metagenome</name>
    <dbReference type="NCBI Taxonomy" id="412755"/>
    <lineage>
        <taxon>unclassified sequences</taxon>
        <taxon>metagenomes</taxon>
        <taxon>ecological metagenomes</taxon>
    </lineage>
</organism>
<dbReference type="AlphaFoldDB" id="A0A0F9CLY9"/>
<name>A0A0F9CLY9_9ZZZZ</name>
<evidence type="ECO:0000313" key="1">
    <source>
        <dbReference type="EMBL" id="KKL50328.1"/>
    </source>
</evidence>
<proteinExistence type="predicted"/>
<comment type="caution">
    <text evidence="1">The sequence shown here is derived from an EMBL/GenBank/DDBJ whole genome shotgun (WGS) entry which is preliminary data.</text>
</comment>
<reference evidence="1" key="1">
    <citation type="journal article" date="2015" name="Nature">
        <title>Complex archaea that bridge the gap between prokaryotes and eukaryotes.</title>
        <authorList>
            <person name="Spang A."/>
            <person name="Saw J.H."/>
            <person name="Jorgensen S.L."/>
            <person name="Zaremba-Niedzwiedzka K."/>
            <person name="Martijn J."/>
            <person name="Lind A.E."/>
            <person name="van Eijk R."/>
            <person name="Schleper C."/>
            <person name="Guy L."/>
            <person name="Ettema T.J."/>
        </authorList>
    </citation>
    <scope>NUCLEOTIDE SEQUENCE</scope>
</reference>
<feature type="non-terminal residue" evidence="1">
    <location>
        <position position="1"/>
    </location>
</feature>
<protein>
    <submittedName>
        <fullName evidence="1">Uncharacterized protein</fullName>
    </submittedName>
</protein>